<organism evidence="2 3">
    <name type="scientific">Nocardiopsis alborubida</name>
    <dbReference type="NCBI Taxonomy" id="146802"/>
    <lineage>
        <taxon>Bacteria</taxon>
        <taxon>Bacillati</taxon>
        <taxon>Actinomycetota</taxon>
        <taxon>Actinomycetes</taxon>
        <taxon>Streptosporangiales</taxon>
        <taxon>Nocardiopsidaceae</taxon>
        <taxon>Nocardiopsis</taxon>
    </lineage>
</organism>
<evidence type="ECO:0000313" key="2">
    <source>
        <dbReference type="EMBL" id="NKY96622.1"/>
    </source>
</evidence>
<dbReference type="AlphaFoldDB" id="A0A7X6RNY4"/>
<protein>
    <recommendedName>
        <fullName evidence="1">DUF5753 domain-containing protein</fullName>
    </recommendedName>
</protein>
<gene>
    <name evidence="2" type="ORF">HGB44_02890</name>
</gene>
<evidence type="ECO:0000259" key="1">
    <source>
        <dbReference type="Pfam" id="PF19054"/>
    </source>
</evidence>
<feature type="domain" description="DUF5753" evidence="1">
    <location>
        <begin position="22"/>
        <end position="130"/>
    </location>
</feature>
<proteinExistence type="predicted"/>
<accession>A0A7X6RNY4</accession>
<dbReference type="InterPro" id="IPR043917">
    <property type="entry name" value="DUF5753"/>
</dbReference>
<keyword evidence="3" id="KW-1185">Reference proteome</keyword>
<sequence>MMTIALSQKPTSPQRLILDRERCGPTRAFSPALLPGAVQTRDYARAVITTCAHDTDPVTVRRALEVRMQRHEELLHGAGHHRTYVITELALVCGLVEETVMEAQLAHLRRVAGLGHVDLRLLPADTAEPWTLGFVLRDGQVSLEGPSGLIALAPAAAPFYEAHFEQLVAASQTLTPHSF</sequence>
<evidence type="ECO:0000313" key="3">
    <source>
        <dbReference type="Proteomes" id="UP000553209"/>
    </source>
</evidence>
<dbReference type="EMBL" id="JAAXPG010000002">
    <property type="protein sequence ID" value="NKY96622.1"/>
    <property type="molecule type" value="Genomic_DNA"/>
</dbReference>
<dbReference type="Pfam" id="PF19054">
    <property type="entry name" value="DUF5753"/>
    <property type="match status" value="1"/>
</dbReference>
<dbReference type="Proteomes" id="UP000553209">
    <property type="component" value="Unassembled WGS sequence"/>
</dbReference>
<comment type="caution">
    <text evidence="2">The sequence shown here is derived from an EMBL/GenBank/DDBJ whole genome shotgun (WGS) entry which is preliminary data.</text>
</comment>
<name>A0A7X6RNY4_9ACTN</name>
<reference evidence="2 3" key="1">
    <citation type="submission" date="2020-04" db="EMBL/GenBank/DDBJ databases">
        <title>MicrobeNet Type strains.</title>
        <authorList>
            <person name="Nicholson A.C."/>
        </authorList>
    </citation>
    <scope>NUCLEOTIDE SEQUENCE [LARGE SCALE GENOMIC DNA]</scope>
    <source>
        <strain evidence="2 3">ATCC 23612</strain>
    </source>
</reference>